<evidence type="ECO:0000313" key="5">
    <source>
        <dbReference type="WBParaSite" id="OFLC_0000192401-mRNA-1"/>
    </source>
</evidence>
<dbReference type="STRING" id="387005.A0A183H365"/>
<name>A0A183H365_9BILA</name>
<evidence type="ECO:0000256" key="2">
    <source>
        <dbReference type="SAM" id="Coils"/>
    </source>
</evidence>
<keyword evidence="1 2" id="KW-0175">Coiled coil</keyword>
<reference evidence="3 4" key="2">
    <citation type="submission" date="2018-11" db="EMBL/GenBank/DDBJ databases">
        <authorList>
            <consortium name="Pathogen Informatics"/>
        </authorList>
    </citation>
    <scope>NUCLEOTIDE SEQUENCE [LARGE SCALE GENOMIC DNA]</scope>
</reference>
<dbReference type="PANTHER" id="PTHR14043:SF2">
    <property type="entry name" value="HOMEOBOX PROTEIN CUT"/>
    <property type="match status" value="1"/>
</dbReference>
<keyword evidence="4" id="KW-1185">Reference proteome</keyword>
<dbReference type="EMBL" id="UZAJ01001020">
    <property type="protein sequence ID" value="VDO31272.1"/>
    <property type="molecule type" value="Genomic_DNA"/>
</dbReference>
<dbReference type="GO" id="GO:0000977">
    <property type="term" value="F:RNA polymerase II transcription regulatory region sequence-specific DNA binding"/>
    <property type="evidence" value="ECO:0007669"/>
    <property type="project" value="TreeGrafter"/>
</dbReference>
<accession>A0A183H365</accession>
<dbReference type="GO" id="GO:0005634">
    <property type="term" value="C:nucleus"/>
    <property type="evidence" value="ECO:0007669"/>
    <property type="project" value="TreeGrafter"/>
</dbReference>
<protein>
    <submittedName>
        <fullName evidence="5">Myosin_tail_1 domain-containing protein</fullName>
    </submittedName>
</protein>
<sequence>MKEMEAKTNSSIQAAINEREKELRIELEAFEREVAQKREQVTAENKVLSDAVADLTIKNKETSRMLEDTKLQLVKEEAINEEKLEIVTNDLENALQRAIEAEKKVQRLQSELECIKRDGSSLTEEALRDTSLIHAKDSQIHKLLEENKKLNSKLIHLKIESNKRIDELTQELERHVEIVAQLRAQLEAQFDYEENKKDLRILRSIEFGEETTEGTDFVSNGVTATATATAEVQLGGRSKALDELLVGKNRKLQNENVELRLRNQKLEGDNHSVLEEQAMNGNELSDVFGLVDTNFNNNTLADLFSNKGGQKSIEANGDLDLEGDPHRATNLLNLFMCSASSSHDTPKLENYYSASTSSLHELPRTPAELRTYNELQLLTSKM</sequence>
<evidence type="ECO:0000313" key="4">
    <source>
        <dbReference type="Proteomes" id="UP000267606"/>
    </source>
</evidence>
<dbReference type="GO" id="GO:0000981">
    <property type="term" value="F:DNA-binding transcription factor activity, RNA polymerase II-specific"/>
    <property type="evidence" value="ECO:0007669"/>
    <property type="project" value="TreeGrafter"/>
</dbReference>
<dbReference type="WBParaSite" id="OFLC_0000192401-mRNA-1">
    <property type="protein sequence ID" value="OFLC_0000192401-mRNA-1"/>
    <property type="gene ID" value="OFLC_0000192401"/>
</dbReference>
<feature type="coiled-coil region" evidence="2">
    <location>
        <begin position="81"/>
        <end position="189"/>
    </location>
</feature>
<proteinExistence type="predicted"/>
<dbReference type="PANTHER" id="PTHR14043">
    <property type="entry name" value="CCAAT DISPLACEMENT PROTEIN-RELATED"/>
    <property type="match status" value="1"/>
</dbReference>
<reference evidence="5" key="1">
    <citation type="submission" date="2016-06" db="UniProtKB">
        <authorList>
            <consortium name="WormBaseParasite"/>
        </authorList>
    </citation>
    <scope>IDENTIFICATION</scope>
</reference>
<evidence type="ECO:0000256" key="1">
    <source>
        <dbReference type="ARBA" id="ARBA00023054"/>
    </source>
</evidence>
<dbReference type="AlphaFoldDB" id="A0A183H365"/>
<organism evidence="5">
    <name type="scientific">Onchocerca flexuosa</name>
    <dbReference type="NCBI Taxonomy" id="387005"/>
    <lineage>
        <taxon>Eukaryota</taxon>
        <taxon>Metazoa</taxon>
        <taxon>Ecdysozoa</taxon>
        <taxon>Nematoda</taxon>
        <taxon>Chromadorea</taxon>
        <taxon>Rhabditida</taxon>
        <taxon>Spirurina</taxon>
        <taxon>Spiruromorpha</taxon>
        <taxon>Filarioidea</taxon>
        <taxon>Onchocercidae</taxon>
        <taxon>Onchocerca</taxon>
    </lineage>
</organism>
<evidence type="ECO:0000313" key="3">
    <source>
        <dbReference type="EMBL" id="VDO31272.1"/>
    </source>
</evidence>
<feature type="coiled-coil region" evidence="2">
    <location>
        <begin position="13"/>
        <end position="47"/>
    </location>
</feature>
<gene>
    <name evidence="3" type="ORF">OFLC_LOCUS1926</name>
</gene>
<dbReference type="Proteomes" id="UP000267606">
    <property type="component" value="Unassembled WGS sequence"/>
</dbReference>